<dbReference type="Proteomes" id="UP001159363">
    <property type="component" value="Chromosome 2"/>
</dbReference>
<evidence type="ECO:0000313" key="2">
    <source>
        <dbReference type="Proteomes" id="UP001159363"/>
    </source>
</evidence>
<name>A0ABQ9I8X5_9NEOP</name>
<keyword evidence="2" id="KW-1185">Reference proteome</keyword>
<reference evidence="1 2" key="1">
    <citation type="submission" date="2023-02" db="EMBL/GenBank/DDBJ databases">
        <title>LHISI_Scaffold_Assembly.</title>
        <authorList>
            <person name="Stuart O.P."/>
            <person name="Cleave R."/>
            <person name="Magrath M.J.L."/>
            <person name="Mikheyev A.S."/>
        </authorList>
    </citation>
    <scope>NUCLEOTIDE SEQUENCE [LARGE SCALE GENOMIC DNA]</scope>
    <source>
        <strain evidence="1">Daus_M_001</strain>
        <tissue evidence="1">Leg muscle</tissue>
    </source>
</reference>
<protein>
    <submittedName>
        <fullName evidence="1">Uncharacterized protein</fullName>
    </submittedName>
</protein>
<comment type="caution">
    <text evidence="1">The sequence shown here is derived from an EMBL/GenBank/DDBJ whole genome shotgun (WGS) entry which is preliminary data.</text>
</comment>
<organism evidence="1 2">
    <name type="scientific">Dryococelus australis</name>
    <dbReference type="NCBI Taxonomy" id="614101"/>
    <lineage>
        <taxon>Eukaryota</taxon>
        <taxon>Metazoa</taxon>
        <taxon>Ecdysozoa</taxon>
        <taxon>Arthropoda</taxon>
        <taxon>Hexapoda</taxon>
        <taxon>Insecta</taxon>
        <taxon>Pterygota</taxon>
        <taxon>Neoptera</taxon>
        <taxon>Polyneoptera</taxon>
        <taxon>Phasmatodea</taxon>
        <taxon>Verophasmatodea</taxon>
        <taxon>Anareolatae</taxon>
        <taxon>Phasmatidae</taxon>
        <taxon>Eurycanthinae</taxon>
        <taxon>Dryococelus</taxon>
    </lineage>
</organism>
<evidence type="ECO:0000313" key="1">
    <source>
        <dbReference type="EMBL" id="KAJ8893105.1"/>
    </source>
</evidence>
<dbReference type="EMBL" id="JARBHB010000002">
    <property type="protein sequence ID" value="KAJ8893105.1"/>
    <property type="molecule type" value="Genomic_DNA"/>
</dbReference>
<gene>
    <name evidence="1" type="ORF">PR048_005688</name>
</gene>
<proteinExistence type="predicted"/>
<accession>A0ABQ9I8X5</accession>
<sequence length="270" mass="30535">MFLSMAVSVRRISKCKVVKQRNPCPRDAAIRRNSHAYAEMDDIDVTVYHGLTIRTRHTAYKHATQQPLITRVSTGPQFAAASNCKHATPMASRGRCLPKHTQVRVRSKVIGVGAWPLRRAPFDRKDGSTYVEDYKTASVLSSSPGGSQQQCITTTSRYHARAQGELKRFLRLSGTMHSFPVERLSYHENIHERHVATIVTLEYSMPTRIAPGLPTFTVSLIDVASTKATPVASIVQYCSVRRLVCIFRKAQMVFSDVKPQRWKYGQLRYR</sequence>